<dbReference type="OrthoDB" id="7053663at2"/>
<dbReference type="InterPro" id="IPR020616">
    <property type="entry name" value="Thiolase_N"/>
</dbReference>
<dbReference type="RefSeq" id="WP_091641515.1">
    <property type="nucleotide sequence ID" value="NZ_FOEG01000002.1"/>
</dbReference>
<dbReference type="InterPro" id="IPR055140">
    <property type="entry name" value="Thiolase_C_2"/>
</dbReference>
<reference evidence="3 4" key="1">
    <citation type="submission" date="2016-10" db="EMBL/GenBank/DDBJ databases">
        <authorList>
            <person name="de Groot N.N."/>
        </authorList>
    </citation>
    <scope>NUCLEOTIDE SEQUENCE [LARGE SCALE GENOMIC DNA]</scope>
    <source>
        <strain evidence="3 4">CGMCC 1.6291</strain>
    </source>
</reference>
<protein>
    <submittedName>
        <fullName evidence="3">Acetyl-CoA C-acetyltransferase</fullName>
    </submittedName>
</protein>
<dbReference type="EMBL" id="FOEG01000002">
    <property type="protein sequence ID" value="SEO74262.1"/>
    <property type="molecule type" value="Genomic_DNA"/>
</dbReference>
<organism evidence="3 4">
    <name type="scientific">Aquisalimonas asiatica</name>
    <dbReference type="NCBI Taxonomy" id="406100"/>
    <lineage>
        <taxon>Bacteria</taxon>
        <taxon>Pseudomonadati</taxon>
        <taxon>Pseudomonadota</taxon>
        <taxon>Gammaproteobacteria</taxon>
        <taxon>Chromatiales</taxon>
        <taxon>Ectothiorhodospiraceae</taxon>
        <taxon>Aquisalimonas</taxon>
    </lineage>
</organism>
<evidence type="ECO:0000259" key="1">
    <source>
        <dbReference type="Pfam" id="PF00108"/>
    </source>
</evidence>
<dbReference type="GO" id="GO:0003988">
    <property type="term" value="F:acetyl-CoA C-acyltransferase activity"/>
    <property type="evidence" value="ECO:0007669"/>
    <property type="project" value="UniProtKB-ARBA"/>
</dbReference>
<dbReference type="PANTHER" id="PTHR42870">
    <property type="entry name" value="ACETYL-COA C-ACETYLTRANSFERASE"/>
    <property type="match status" value="1"/>
</dbReference>
<dbReference type="InterPro" id="IPR016039">
    <property type="entry name" value="Thiolase-like"/>
</dbReference>
<feature type="domain" description="Thiolase C-terminal" evidence="2">
    <location>
        <begin position="252"/>
        <end position="387"/>
    </location>
</feature>
<dbReference type="NCBIfam" id="NF005704">
    <property type="entry name" value="PRK07516.1"/>
    <property type="match status" value="1"/>
</dbReference>
<dbReference type="STRING" id="406100.SAMN04488052_102539"/>
<keyword evidence="3" id="KW-0808">Transferase</keyword>
<dbReference type="CDD" id="cd00829">
    <property type="entry name" value="SCP-x_thiolase"/>
    <property type="match status" value="1"/>
</dbReference>
<proteinExistence type="predicted"/>
<dbReference type="PIRSF" id="PIRSF000429">
    <property type="entry name" value="Ac-CoA_Ac_transf"/>
    <property type="match status" value="1"/>
</dbReference>
<evidence type="ECO:0000313" key="4">
    <source>
        <dbReference type="Proteomes" id="UP000199657"/>
    </source>
</evidence>
<keyword evidence="4" id="KW-1185">Reference proteome</keyword>
<gene>
    <name evidence="3" type="ORF">SAMN04488052_102539</name>
</gene>
<dbReference type="SUPFAM" id="SSF53901">
    <property type="entry name" value="Thiolase-like"/>
    <property type="match status" value="1"/>
</dbReference>
<accession>A0A1H8S6M2</accession>
<dbReference type="PANTHER" id="PTHR42870:SF1">
    <property type="entry name" value="NON-SPECIFIC LIPID-TRANSFER PROTEIN-LIKE 2"/>
    <property type="match status" value="1"/>
</dbReference>
<dbReference type="Pfam" id="PF22691">
    <property type="entry name" value="Thiolase_C_1"/>
    <property type="match status" value="1"/>
</dbReference>
<dbReference type="Gene3D" id="3.40.47.10">
    <property type="match status" value="1"/>
</dbReference>
<evidence type="ECO:0000259" key="2">
    <source>
        <dbReference type="Pfam" id="PF22691"/>
    </source>
</evidence>
<name>A0A1H8S6M2_9GAMM</name>
<dbReference type="Pfam" id="PF00108">
    <property type="entry name" value="Thiolase_N"/>
    <property type="match status" value="1"/>
</dbReference>
<feature type="domain" description="Thiolase N-terminal" evidence="1">
    <location>
        <begin position="10"/>
        <end position="226"/>
    </location>
</feature>
<dbReference type="InterPro" id="IPR002155">
    <property type="entry name" value="Thiolase"/>
</dbReference>
<evidence type="ECO:0000313" key="3">
    <source>
        <dbReference type="EMBL" id="SEO74262.1"/>
    </source>
</evidence>
<sequence>MDHYMIGWGHTRFGKHTDSDIESLIVQAAREALEDAGVDAAEIDAIYLGHFNSGMSPQDFCAPLVLQVDERLRFKPATRVENACASGSAALHQGLNHLASGAARRVLVVGVEKMTDAGAAQVADSLLGASYRRSDLVETSLGFAGVFARIARAYFDAYGDHSDVLARIAAKNHHNGARNPYAHLQNDFGFDFCNTESARNPVVAAPLRRTDCSPVSDGAAAVVLSDASGLASARRAVGFRSRVQATEFMPMARRDLTELEGAAHAWRQAMQQAGVGLDDLSFAEVHDCFTIAELMIYEAIGLTPKGQGRRAIEEGWVTADGRLPVNPSGGLKAKGHPVGATGVSMHVMAAKQLTGEAGDMQVASPQLGAVFNMGGVAVANYASVLERAR</sequence>
<dbReference type="AlphaFoldDB" id="A0A1H8S6M2"/>
<dbReference type="Proteomes" id="UP000199657">
    <property type="component" value="Unassembled WGS sequence"/>
</dbReference>